<evidence type="ECO:0000313" key="3">
    <source>
        <dbReference type="EMBL" id="RAY11736.1"/>
    </source>
</evidence>
<dbReference type="InterPro" id="IPR036465">
    <property type="entry name" value="vWFA_dom_sf"/>
</dbReference>
<comment type="caution">
    <text evidence="3">The sequence shown here is derived from an EMBL/GenBank/DDBJ whole genome shotgun (WGS) entry which is preliminary data.</text>
</comment>
<dbReference type="InterPro" id="IPR002035">
    <property type="entry name" value="VWF_A"/>
</dbReference>
<organism evidence="3 4">
    <name type="scientific">Actinomadura craniellae</name>
    <dbReference type="NCBI Taxonomy" id="2231787"/>
    <lineage>
        <taxon>Bacteria</taxon>
        <taxon>Bacillati</taxon>
        <taxon>Actinomycetota</taxon>
        <taxon>Actinomycetes</taxon>
        <taxon>Streptosporangiales</taxon>
        <taxon>Thermomonosporaceae</taxon>
        <taxon>Actinomadura</taxon>
    </lineage>
</organism>
<dbReference type="SUPFAM" id="SSF53850">
    <property type="entry name" value="Periplasmic binding protein-like II"/>
    <property type="match status" value="1"/>
</dbReference>
<dbReference type="AlphaFoldDB" id="A0A365GY39"/>
<dbReference type="Gene3D" id="3.40.50.410">
    <property type="entry name" value="von Willebrand factor, type A domain"/>
    <property type="match status" value="1"/>
</dbReference>
<feature type="domain" description="VWFA" evidence="2">
    <location>
        <begin position="412"/>
        <end position="598"/>
    </location>
</feature>
<gene>
    <name evidence="3" type="ORF">DPM19_29440</name>
</gene>
<dbReference type="Proteomes" id="UP000251891">
    <property type="component" value="Unassembled WGS sequence"/>
</dbReference>
<name>A0A365GY39_9ACTN</name>
<protein>
    <submittedName>
        <fullName evidence="3">VWA domain-containing protein</fullName>
    </submittedName>
</protein>
<dbReference type="EMBL" id="QLYX01000017">
    <property type="protein sequence ID" value="RAY11736.1"/>
    <property type="molecule type" value="Genomic_DNA"/>
</dbReference>
<accession>A0A365GY39</accession>
<feature type="transmembrane region" description="Helical" evidence="1">
    <location>
        <begin position="20"/>
        <end position="43"/>
    </location>
</feature>
<dbReference type="SUPFAM" id="SSF53300">
    <property type="entry name" value="vWA-like"/>
    <property type="match status" value="1"/>
</dbReference>
<reference evidence="3 4" key="1">
    <citation type="submission" date="2018-06" db="EMBL/GenBank/DDBJ databases">
        <title>Actinomadura craniellae sp. nov. isolated from marine sponge Craniella sp.</title>
        <authorList>
            <person name="Li L."/>
            <person name="Xu Q.H."/>
            <person name="Lin H.W."/>
            <person name="Lu Y.H."/>
        </authorList>
    </citation>
    <scope>NUCLEOTIDE SEQUENCE [LARGE SCALE GENOMIC DNA]</scope>
    <source>
        <strain evidence="3 4">LHW63021</strain>
    </source>
</reference>
<evidence type="ECO:0000256" key="1">
    <source>
        <dbReference type="SAM" id="Phobius"/>
    </source>
</evidence>
<dbReference type="Pfam" id="PF13531">
    <property type="entry name" value="SBP_bac_11"/>
    <property type="match status" value="1"/>
</dbReference>
<dbReference type="SMART" id="SM00327">
    <property type="entry name" value="VWA"/>
    <property type="match status" value="1"/>
</dbReference>
<dbReference type="PROSITE" id="PS50234">
    <property type="entry name" value="VWFA"/>
    <property type="match status" value="1"/>
</dbReference>
<dbReference type="Pfam" id="PF00092">
    <property type="entry name" value="VWA"/>
    <property type="match status" value="1"/>
</dbReference>
<dbReference type="OrthoDB" id="5621159at2"/>
<evidence type="ECO:0000313" key="4">
    <source>
        <dbReference type="Proteomes" id="UP000251891"/>
    </source>
</evidence>
<keyword evidence="1" id="KW-0472">Membrane</keyword>
<sequence length="602" mass="64120">MYPGGMPPVPPRRRRSRAGAFVAVAVLVAVGLVAALVVVVVLAGGGGCGSAGTTLTMVSSPEKYGLVAAAAKEYSGREVAGECVEVKVWNKSSGEAMAALARGWNPQVDGSPRPDVWSPASSGWVALLRQRLDQRGLPDFVPRETPGIAVSPLVIAMPRPMAQALGWPGKELGWDDILRLSRDPRGWAAHGHPEWGAFKLGKTDPNFSTSGLNATVGAYFAATGKSADLSAADLDRGDVQSYVRGVEGAVVHYGDTTLTFLEGLRRADATGGGLKYVSAVAVEEASVWYYNQGNPTGDPKLAGRNPKPRTPLVAIYPKEGTLVSDHPYVTLTGGDSRRQRLATDFLNHLRGTETQAAFGREAFRSYDNRAGMRTTQANGLLPDQPRKMIAPPAPEVLDRMLRSWELLRKRANVLFVVDVSGSMNEPAGGTGRTRMALAKQSLVKAADRFVGVDRVGLWEFSTGLSGRIDYRPVVPVGTMTDAHRGLLKSRINGLTPRGDTGLYDTVAAAFAHVRGQRQGDAINSVVVLTDGKNDDSTRGLSLDQLLGRLDRASGVRVFTIAYGTGADQGALRRISEATDATAYNSSDPATLDRVLSNVTSNF</sequence>
<keyword evidence="1" id="KW-1133">Transmembrane helix</keyword>
<evidence type="ECO:0000259" key="2">
    <source>
        <dbReference type="PROSITE" id="PS50234"/>
    </source>
</evidence>
<proteinExistence type="predicted"/>
<keyword evidence="4" id="KW-1185">Reference proteome</keyword>
<keyword evidence="1" id="KW-0812">Transmembrane</keyword>